<reference evidence="2" key="1">
    <citation type="submission" date="2021-03" db="EMBL/GenBank/DDBJ databases">
        <title>Draft genome sequence of rust myrtle Austropuccinia psidii MF-1, a brazilian biotype.</title>
        <authorList>
            <person name="Quecine M.C."/>
            <person name="Pachon D.M.R."/>
            <person name="Bonatelli M.L."/>
            <person name="Correr F.H."/>
            <person name="Franceschini L.M."/>
            <person name="Leite T.F."/>
            <person name="Margarido G.R.A."/>
            <person name="Almeida C.A."/>
            <person name="Ferrarezi J.A."/>
            <person name="Labate C.A."/>
        </authorList>
    </citation>
    <scope>NUCLEOTIDE SEQUENCE</scope>
    <source>
        <strain evidence="2">MF-1</strain>
    </source>
</reference>
<dbReference type="Proteomes" id="UP000765509">
    <property type="component" value="Unassembled WGS sequence"/>
</dbReference>
<dbReference type="AlphaFoldDB" id="A0A9Q3ILK0"/>
<feature type="region of interest" description="Disordered" evidence="1">
    <location>
        <begin position="105"/>
        <end position="153"/>
    </location>
</feature>
<keyword evidence="3" id="KW-1185">Reference proteome</keyword>
<organism evidence="2 3">
    <name type="scientific">Austropuccinia psidii MF-1</name>
    <dbReference type="NCBI Taxonomy" id="1389203"/>
    <lineage>
        <taxon>Eukaryota</taxon>
        <taxon>Fungi</taxon>
        <taxon>Dikarya</taxon>
        <taxon>Basidiomycota</taxon>
        <taxon>Pucciniomycotina</taxon>
        <taxon>Pucciniomycetes</taxon>
        <taxon>Pucciniales</taxon>
        <taxon>Sphaerophragmiaceae</taxon>
        <taxon>Austropuccinia</taxon>
    </lineage>
</organism>
<sequence>MLQKLVNIKFEPRSSLKKHVDKLPKIHASYLSISADSTFSMNLSSSMAETFFLQSLDNNRELSILCQTLYDIKPFGLKAIIDRLAIEHSCCQSSYNHALIFDKNKHADTSKPKNKDQLEANSKKKGFKDKRKGKNKNHGINKNNHEQDTNKLF</sequence>
<accession>A0A9Q3ILK0</accession>
<protein>
    <submittedName>
        <fullName evidence="2">Uncharacterized protein</fullName>
    </submittedName>
</protein>
<comment type="caution">
    <text evidence="2">The sequence shown here is derived from an EMBL/GenBank/DDBJ whole genome shotgun (WGS) entry which is preliminary data.</text>
</comment>
<feature type="compositionally biased region" description="Basic and acidic residues" evidence="1">
    <location>
        <begin position="143"/>
        <end position="153"/>
    </location>
</feature>
<gene>
    <name evidence="2" type="ORF">O181_085262</name>
</gene>
<evidence type="ECO:0000256" key="1">
    <source>
        <dbReference type="SAM" id="MobiDB-lite"/>
    </source>
</evidence>
<evidence type="ECO:0000313" key="2">
    <source>
        <dbReference type="EMBL" id="MBW0545547.1"/>
    </source>
</evidence>
<proteinExistence type="predicted"/>
<dbReference type="OrthoDB" id="2516191at2759"/>
<feature type="compositionally biased region" description="Basic residues" evidence="1">
    <location>
        <begin position="123"/>
        <end position="139"/>
    </location>
</feature>
<feature type="compositionally biased region" description="Basic and acidic residues" evidence="1">
    <location>
        <begin position="105"/>
        <end position="122"/>
    </location>
</feature>
<evidence type="ECO:0000313" key="3">
    <source>
        <dbReference type="Proteomes" id="UP000765509"/>
    </source>
</evidence>
<name>A0A9Q3ILK0_9BASI</name>
<dbReference type="EMBL" id="AVOT02050477">
    <property type="protein sequence ID" value="MBW0545547.1"/>
    <property type="molecule type" value="Genomic_DNA"/>
</dbReference>